<name>I2F7Q6_9BACT</name>
<reference evidence="1 2" key="1">
    <citation type="journal article" date="2012" name="Genome Biol. Evol.">
        <title>Genome Sequence of the Mesophilic Thermotogales Bacterium Mesotoga prima MesG1.Ag.4.2 Reveals the Largest Thermotogales Genome To Date.</title>
        <authorList>
            <person name="Zhaxybayeva O."/>
            <person name="Swithers K.S."/>
            <person name="Foght J."/>
            <person name="Green A.G."/>
            <person name="Bruce D."/>
            <person name="Detter C."/>
            <person name="Han S."/>
            <person name="Teshima H."/>
            <person name="Han J."/>
            <person name="Woyke T."/>
            <person name="Pitluck S."/>
            <person name="Nolan M."/>
            <person name="Ivanova N."/>
            <person name="Pati A."/>
            <person name="Land M.L."/>
            <person name="Dlutek M."/>
            <person name="Doolittle W.F."/>
            <person name="Noll K.M."/>
            <person name="Nesbo C.L."/>
        </authorList>
    </citation>
    <scope>NUCLEOTIDE SEQUENCE [LARGE SCALE GENOMIC DNA]</scope>
    <source>
        <strain evidence="2">mesG1.Ag.4.2</strain>
    </source>
</reference>
<organism evidence="1 2">
    <name type="scientific">Mesotoga prima MesG1.Ag.4.2</name>
    <dbReference type="NCBI Taxonomy" id="660470"/>
    <lineage>
        <taxon>Bacteria</taxon>
        <taxon>Thermotogati</taxon>
        <taxon>Thermotogota</taxon>
        <taxon>Thermotogae</taxon>
        <taxon>Kosmotogales</taxon>
        <taxon>Kosmotogaceae</taxon>
        <taxon>Mesotoga</taxon>
    </lineage>
</organism>
<protein>
    <submittedName>
        <fullName evidence="1">Uncharacterized protein</fullName>
    </submittedName>
</protein>
<dbReference type="EMBL" id="CP003532">
    <property type="protein sequence ID" value="AFK07959.1"/>
    <property type="molecule type" value="Genomic_DNA"/>
</dbReference>
<proteinExistence type="predicted"/>
<evidence type="ECO:0000313" key="1">
    <source>
        <dbReference type="EMBL" id="AFK07959.1"/>
    </source>
</evidence>
<dbReference type="KEGG" id="mpg:Theba_2333"/>
<evidence type="ECO:0000313" key="2">
    <source>
        <dbReference type="Proteomes" id="UP000002881"/>
    </source>
</evidence>
<keyword evidence="2" id="KW-1185">Reference proteome</keyword>
<sequence length="65" mass="7281">MTESGLFAITINCHPKLVWGSGPEEPRTWMRSVATKNRSSPKDGSMLFDEGPRTALCSVQRVIRF</sequence>
<dbReference type="HOGENOM" id="CLU_2844791_0_0_0"/>
<dbReference type="Proteomes" id="UP000002881">
    <property type="component" value="Chromosome"/>
</dbReference>
<accession>I2F7Q6</accession>
<gene>
    <name evidence="1" type="ORF">Theba_2333</name>
</gene>
<dbReference type="AlphaFoldDB" id="I2F7Q6"/>